<keyword evidence="8 11" id="KW-0406">Ion transport</keyword>
<keyword evidence="7 11" id="KW-1133">Transmembrane helix</keyword>
<keyword evidence="14" id="KW-1185">Reference proteome</keyword>
<evidence type="ECO:0000313" key="13">
    <source>
        <dbReference type="EMBL" id="KAH9522261.1"/>
    </source>
</evidence>
<feature type="transmembrane region" description="Helical" evidence="11">
    <location>
        <begin position="804"/>
        <end position="828"/>
    </location>
</feature>
<feature type="transmembrane region" description="Helical" evidence="11">
    <location>
        <begin position="1469"/>
        <end position="1488"/>
    </location>
</feature>
<feature type="domain" description="Neurotransmitter-gated ion-channel ligand-binding" evidence="12">
    <location>
        <begin position="1671"/>
        <end position="1826"/>
    </location>
</feature>
<dbReference type="PRINTS" id="PR00252">
    <property type="entry name" value="NRIONCHANNEL"/>
</dbReference>
<feature type="transmembrane region" description="Helical" evidence="11">
    <location>
        <begin position="409"/>
        <end position="431"/>
    </location>
</feature>
<accession>A0A922I7R2</accession>
<dbReference type="GO" id="GO:0004888">
    <property type="term" value="F:transmembrane signaling receptor activity"/>
    <property type="evidence" value="ECO:0007669"/>
    <property type="project" value="InterPro"/>
</dbReference>
<feature type="domain" description="Neurotransmitter-gated ion-channel ligand-binding" evidence="12">
    <location>
        <begin position="27"/>
        <end position="174"/>
    </location>
</feature>
<evidence type="ECO:0000256" key="2">
    <source>
        <dbReference type="ARBA" id="ARBA00004236"/>
    </source>
</evidence>
<keyword evidence="3 11" id="KW-0813">Transport</keyword>
<feature type="transmembrane region" description="Helical" evidence="11">
    <location>
        <begin position="1531"/>
        <end position="1555"/>
    </location>
</feature>
<reference evidence="13" key="1">
    <citation type="submission" date="2013-05" db="EMBL/GenBank/DDBJ databases">
        <authorList>
            <person name="Yim A.K.Y."/>
            <person name="Chan T.F."/>
            <person name="Ji K.M."/>
            <person name="Liu X.Y."/>
            <person name="Zhou J.W."/>
            <person name="Li R.Q."/>
            <person name="Yang K.Y."/>
            <person name="Li J."/>
            <person name="Li M."/>
            <person name="Law P.T.W."/>
            <person name="Wu Y.L."/>
            <person name="Cai Z.L."/>
            <person name="Qin H."/>
            <person name="Bao Y."/>
            <person name="Leung R.K.K."/>
            <person name="Ng P.K.S."/>
            <person name="Zou J."/>
            <person name="Zhong X.J."/>
            <person name="Ran P.X."/>
            <person name="Zhong N.S."/>
            <person name="Liu Z.G."/>
            <person name="Tsui S.K.W."/>
        </authorList>
    </citation>
    <scope>NUCLEOTIDE SEQUENCE</scope>
    <source>
        <strain evidence="13">Derf</strain>
        <tissue evidence="13">Whole organism</tissue>
    </source>
</reference>
<dbReference type="GO" id="GO:0005886">
    <property type="term" value="C:plasma membrane"/>
    <property type="evidence" value="ECO:0007669"/>
    <property type="project" value="UniProtKB-SubCell"/>
</dbReference>
<reference evidence="13" key="2">
    <citation type="journal article" date="2022" name="Res Sq">
        <title>Comparative Genomics Reveals Insights into the Divergent Evolution of Astigmatic Mites and Household Pest Adaptations.</title>
        <authorList>
            <person name="Xiong Q."/>
            <person name="Wan A.T.-Y."/>
            <person name="Liu X.-Y."/>
            <person name="Fung C.S.-H."/>
            <person name="Xiao X."/>
            <person name="Malainual N."/>
            <person name="Hou J."/>
            <person name="Wang L."/>
            <person name="Wang M."/>
            <person name="Yang K."/>
            <person name="Cui Y."/>
            <person name="Leung E."/>
            <person name="Nong W."/>
            <person name="Shin S.-K."/>
            <person name="Au S."/>
            <person name="Jeong K.Y."/>
            <person name="Chew F.T."/>
            <person name="Hui J."/>
            <person name="Leung T.F."/>
            <person name="Tungtrongchitr A."/>
            <person name="Zhong N."/>
            <person name="Liu Z."/>
            <person name="Tsui S."/>
        </authorList>
    </citation>
    <scope>NUCLEOTIDE SEQUENCE</scope>
    <source>
        <strain evidence="13">Derf</strain>
        <tissue evidence="13">Whole organism</tissue>
    </source>
</reference>
<keyword evidence="5 11" id="KW-0812">Transmembrane</keyword>
<keyword evidence="6 11" id="KW-0732">Signal</keyword>
<comment type="similarity">
    <text evidence="11">Belongs to the ligand-gated ion channel (TC 1.A.9) family.</text>
</comment>
<feature type="signal peptide" evidence="11">
    <location>
        <begin position="1"/>
        <end position="23"/>
    </location>
</feature>
<evidence type="ECO:0000256" key="4">
    <source>
        <dbReference type="ARBA" id="ARBA00022475"/>
    </source>
</evidence>
<proteinExistence type="inferred from homology"/>
<feature type="domain" description="Neurotransmitter-gated ion-channel ligand-binding" evidence="12">
    <location>
        <begin position="1267"/>
        <end position="1421"/>
    </location>
</feature>
<keyword evidence="4" id="KW-1003">Cell membrane</keyword>
<feature type="transmembrane region" description="Helical" evidence="11">
    <location>
        <begin position="1630"/>
        <end position="1652"/>
    </location>
</feature>
<dbReference type="GO" id="GO:0005230">
    <property type="term" value="F:extracellular ligand-gated monoatomic ion channel activity"/>
    <property type="evidence" value="ECO:0007669"/>
    <property type="project" value="InterPro"/>
</dbReference>
<evidence type="ECO:0000259" key="12">
    <source>
        <dbReference type="Pfam" id="PF02931"/>
    </source>
</evidence>
<dbReference type="InterPro" id="IPR036719">
    <property type="entry name" value="Neuro-gated_channel_TM_sf"/>
</dbReference>
<dbReference type="PRINTS" id="PR00253">
    <property type="entry name" value="GABAARECEPTR"/>
</dbReference>
<feature type="transmembrane region" description="Helical" evidence="11">
    <location>
        <begin position="248"/>
        <end position="268"/>
    </location>
</feature>
<evidence type="ECO:0000256" key="6">
    <source>
        <dbReference type="ARBA" id="ARBA00022729"/>
    </source>
</evidence>
<gene>
    <name evidence="13" type="primary">GLRA3_2</name>
    <name evidence="13" type="ORF">DERF_005849</name>
</gene>
<dbReference type="Gene3D" id="2.70.170.10">
    <property type="entry name" value="Neurotransmitter-gated ion-channel ligand-binding domain"/>
    <property type="match status" value="5"/>
</dbReference>
<dbReference type="Proteomes" id="UP000790347">
    <property type="component" value="Unassembled WGS sequence"/>
</dbReference>
<evidence type="ECO:0000256" key="10">
    <source>
        <dbReference type="ARBA" id="ARBA00023303"/>
    </source>
</evidence>
<feature type="transmembrane region" description="Helical" evidence="11">
    <location>
        <begin position="1935"/>
        <end position="1959"/>
    </location>
</feature>
<feature type="domain" description="Neurotransmitter-gated ion-channel ligand-binding" evidence="12">
    <location>
        <begin position="431"/>
        <end position="596"/>
    </location>
</feature>
<protein>
    <submittedName>
        <fullName evidence="13">Glycine receptor subunit alpha-3</fullName>
    </submittedName>
</protein>
<feature type="transmembrane region" description="Helical" evidence="11">
    <location>
        <begin position="304"/>
        <end position="330"/>
    </location>
</feature>
<dbReference type="InterPro" id="IPR036734">
    <property type="entry name" value="Neur_chan_lig-bd_sf"/>
</dbReference>
<feature type="transmembrane region" description="Helical" evidence="11">
    <location>
        <begin position="724"/>
        <end position="744"/>
    </location>
</feature>
<dbReference type="EMBL" id="ASGP02000002">
    <property type="protein sequence ID" value="KAH9522261.1"/>
    <property type="molecule type" value="Genomic_DNA"/>
</dbReference>
<keyword evidence="9 11" id="KW-0472">Membrane</keyword>
<dbReference type="Pfam" id="PF02931">
    <property type="entry name" value="Neur_chan_LBD"/>
    <property type="match status" value="5"/>
</dbReference>
<comment type="subcellular location">
    <subcellularLocation>
        <location evidence="2">Cell membrane</location>
    </subcellularLocation>
    <subcellularLocation>
        <location evidence="1">Membrane</location>
        <topology evidence="1">Multi-pass membrane protein</topology>
    </subcellularLocation>
</comment>
<dbReference type="PANTHER" id="PTHR18945">
    <property type="entry name" value="NEUROTRANSMITTER GATED ION CHANNEL"/>
    <property type="match status" value="1"/>
</dbReference>
<evidence type="ECO:0000256" key="11">
    <source>
        <dbReference type="RuleBase" id="RU000687"/>
    </source>
</evidence>
<evidence type="ECO:0000256" key="9">
    <source>
        <dbReference type="ARBA" id="ARBA00023136"/>
    </source>
</evidence>
<evidence type="ECO:0000256" key="8">
    <source>
        <dbReference type="ARBA" id="ARBA00023065"/>
    </source>
</evidence>
<dbReference type="SUPFAM" id="SSF90112">
    <property type="entry name" value="Neurotransmitter-gated ion-channel transmembrane pore"/>
    <property type="match status" value="4"/>
</dbReference>
<keyword evidence="10 11" id="KW-0407">Ion channel</keyword>
<comment type="caution">
    <text evidence="13">The sequence shown here is derived from an EMBL/GenBank/DDBJ whole genome shotgun (WGS) entry which is preliminary data.</text>
</comment>
<evidence type="ECO:0000256" key="7">
    <source>
        <dbReference type="ARBA" id="ARBA00022989"/>
    </source>
</evidence>
<dbReference type="InterPro" id="IPR006202">
    <property type="entry name" value="Neur_chan_lig-bd"/>
</dbReference>
<feature type="domain" description="Neurotransmitter-gated ion-channel ligand-binding" evidence="12">
    <location>
        <begin position="829"/>
        <end position="1002"/>
    </location>
</feature>
<feature type="transmembrane region" description="Helical" evidence="11">
    <location>
        <begin position="1198"/>
        <end position="1218"/>
    </location>
</feature>
<feature type="transmembrane region" description="Helical" evidence="11">
    <location>
        <begin position="2039"/>
        <end position="2062"/>
    </location>
</feature>
<evidence type="ECO:0000313" key="14">
    <source>
        <dbReference type="Proteomes" id="UP000790347"/>
    </source>
</evidence>
<evidence type="ECO:0000256" key="1">
    <source>
        <dbReference type="ARBA" id="ARBA00004141"/>
    </source>
</evidence>
<dbReference type="PROSITE" id="PS00236">
    <property type="entry name" value="NEUROTR_ION_CHANNEL"/>
    <property type="match status" value="3"/>
</dbReference>
<name>A0A922I7R2_DERFA</name>
<dbReference type="InterPro" id="IPR038050">
    <property type="entry name" value="Neuro_actylchol_rec"/>
</dbReference>
<dbReference type="InterPro" id="IPR018000">
    <property type="entry name" value="Neurotransmitter_ion_chnl_CS"/>
</dbReference>
<evidence type="ECO:0000256" key="3">
    <source>
        <dbReference type="ARBA" id="ARBA00022448"/>
    </source>
</evidence>
<dbReference type="Gene3D" id="1.20.58.390">
    <property type="entry name" value="Neurotransmitter-gated ion-channel transmembrane domain"/>
    <property type="match status" value="5"/>
</dbReference>
<comment type="caution">
    <text evidence="11">Lacks conserved residue(s) required for the propagation of feature annotation.</text>
</comment>
<evidence type="ECO:0000256" key="5">
    <source>
        <dbReference type="ARBA" id="ARBA00022692"/>
    </source>
</evidence>
<keyword evidence="13" id="KW-0675">Receptor</keyword>
<feature type="transmembrane region" description="Helical" evidence="11">
    <location>
        <begin position="1873"/>
        <end position="1892"/>
    </location>
</feature>
<feature type="transmembrane region" description="Helical" evidence="11">
    <location>
        <begin position="656"/>
        <end position="675"/>
    </location>
</feature>
<organism evidence="13 14">
    <name type="scientific">Dermatophagoides farinae</name>
    <name type="common">American house dust mite</name>
    <dbReference type="NCBI Taxonomy" id="6954"/>
    <lineage>
        <taxon>Eukaryota</taxon>
        <taxon>Metazoa</taxon>
        <taxon>Ecdysozoa</taxon>
        <taxon>Arthropoda</taxon>
        <taxon>Chelicerata</taxon>
        <taxon>Arachnida</taxon>
        <taxon>Acari</taxon>
        <taxon>Acariformes</taxon>
        <taxon>Sarcoptiformes</taxon>
        <taxon>Astigmata</taxon>
        <taxon>Psoroptidia</taxon>
        <taxon>Analgoidea</taxon>
        <taxon>Pyroglyphidae</taxon>
        <taxon>Dermatophagoidinae</taxon>
        <taxon>Dermatophagoides</taxon>
    </lineage>
</organism>
<dbReference type="SUPFAM" id="SSF63712">
    <property type="entry name" value="Nicotinic receptor ligand binding domain-like"/>
    <property type="match status" value="5"/>
</dbReference>
<feature type="chain" id="PRO_5038164328" evidence="11">
    <location>
        <begin position="24"/>
        <end position="2065"/>
    </location>
</feature>
<feature type="transmembrane region" description="Helical" evidence="11">
    <location>
        <begin position="386"/>
        <end position="403"/>
    </location>
</feature>
<dbReference type="InterPro" id="IPR006201">
    <property type="entry name" value="Neur_channel"/>
</dbReference>
<sequence>MYYRILFWLSFLIVFQSPSLVYGQNWLIQYLLPTDYDPEIPPIIDGEVYVNSTIQIHTFRIVDEQEGFRADLDLCLKWQDYRLQSIDINNEMNVSRWILNRFGGHYDKIKLTDVDSLWYPGVYFRNSVSTQITQALLPLQYMEIWPDSKTVHMCIRFRVYFQCLLELSNFPFDIERLRLYMEWIQSPDGNSQVRVMERFTGYCEPIGFNTFHPHRYDLQSYTNVFNNQSCVYGGLKIVRHINYYIIRYYTGTFLCMCICCIGPWITILAYPARTILTATVLYAVIRISHTGYDEVPARDVVSLYWWFWSVQCYIYICIMAYALAIAWFYFAREKVDFHKRGLETPDGHYFGKNTWYRYWGHLMDRFLHWVFGPIDFQASPMHRNKVDYFARIFLPGLMLLWMVHRKISFMFVIFLIIQLLFGQSIGQNWLIDNILPDNYNPNVAPLIDGSVIVNVSMRVHKFDAGDNQLTLETDLTMCLQWFDPRILDFNLTTVSDLIPGKELRSNIIVLTDYSRIWLPQIYFRNAITTQIVNSFQVVEVYSHDKIFNWCSRIDISFICRFILSNFPFDEHYCYFKLQTLGTSIPYVRLQMHEHLKSPGHNNQFVVRESLLGDCNPEKEPLNRFDRIYHNLEHRWNDDSCIYAGLRIVRHVNYYIIRYYLLSFLLVCIAFVEFWYPVAAYSANGRMVLTVICLVNIIGLSRECYNEVPCKDVASLYWWMWGCQFFVYMCLVEFALAYGWFYYIADKKNARARGIESPDGYYFGKGGFYRRCGQVLTNFLKMIYGNLPFHEDEVNRNKVDYLARVVFPATLLFFTLIYIVATIPAWNWLLDYILPPDYNRDMMPIKDDVRHSIQVNVTLYINIFHGTDDELHLDTDLYLCLKWYDYRLLSLPEELAPPPVNYSEPRKIYKKVQITDYERLWIPKVYFRNGVSSEVVNSLRDIQYASIYPENHRVKFCQRLSTMFMCHFITSNLPFDEQHCYFEIESLAIWNDNITLNITKFRMPDGNEQFRVREQITDICRPRLMDPFNPNLGYNLTQHSCAFARVQLVRHVGYYIMRYYTPTALLVFMVFIQMWTPTVCAPGRAILTGVVEMTLKSVSITAYGETTSRHVTSLFWWQWGCQFFIYVSEMEYALIFGWAHLIVDKHHARKNNYTSPDGYYFGKNNWFKKSGAAVTKCLHFIYGPIDFFADPVNRNKVDYFSRVAFPAAFFFYSCLYVVASFPPWAWKYPDNKDDDDNKLQAVTVPFVPPIYIRGPSIEQYIDSILPIDYDRQKRPLNPYTADTITNVSISIFVNELKDVGDVHQNYELDLTLILEWYDPRILSDQIDLQVSINEESLIQKFWLPDLFIVNAQSISVIQAVNPIQKLTITERGMMHYVRRLDAQLQCSINLEKYPHDHNYCDIRFSTILHNTSEIFIWINHLNIYQDEYPHFRVREWYTWDSCASYNYPIPENPCIVVTIKLVRHLSYYVIRYYLLDFLAVIVSFISFWIPVNMWPARIALTVIPLLNLITQDISVNNEIQCNYVTSFHWWMMWIQGIIWAVIAEYALALAWAHFIADKKNHHKKWKEQQDQIAAGNISTITNPLKPYYDGYYFGNDNWYKKCGDFFDLFLFYFYGEVDFQRDPYVRNKIDYLARVLFSLLFFMFLIITVFITVNNVECYDTSLDFDLASLIPDDYNPNVRPLNPYGQNTTTNISLSLYMNLLKNVDNANQHLEMDLIIVQEWYDTRINLDLIEGQVTISESDKIRMFWLPDTYIINALRARVVDSFIPAQKLIINSQGLMYFAIRVLTQVKCSLNLQLYPMDYQHCHIRFSSLLYNHEQLMLTWKLFDIHKDEYPEFKIRLWYQYEICRPWQNPIRQNTCIVATMKLVRNLNYYIIRYYLLTFLTVIISFIGFWCQLNGWPARVTVMLVPLMDLISEDIDDNNDIQVNYVTAFHWWMMWIQGFVYLVMVEYAVAIAWAHFIMDKKNHRKKLQEYLAAQAQGVATIGPPPPPVLLGYYCGNNGWYARAGRFVDRMIYFFVGEADLQRNPYVRNKIDHTSRILFPLIFLLFVVIYILATVAPWAANYN</sequence>
<dbReference type="InterPro" id="IPR006028">
    <property type="entry name" value="GABAA/Glycine_rcpt"/>
</dbReference>